<keyword evidence="2" id="KW-1185">Reference proteome</keyword>
<gene>
    <name evidence="1" type="ORF">C496_19505</name>
</gene>
<reference evidence="1 2" key="1">
    <citation type="journal article" date="2014" name="PLoS Genet.">
        <title>Phylogenetically driven sequencing of extremely halophilic archaea reveals strategies for static and dynamic osmo-response.</title>
        <authorList>
            <person name="Becker E.A."/>
            <person name="Seitzer P.M."/>
            <person name="Tritt A."/>
            <person name="Larsen D."/>
            <person name="Krusor M."/>
            <person name="Yao A.I."/>
            <person name="Wu D."/>
            <person name="Madern D."/>
            <person name="Eisen J.A."/>
            <person name="Darling A.E."/>
            <person name="Facciotti M.T."/>
        </authorList>
    </citation>
    <scope>NUCLEOTIDE SEQUENCE [LARGE SCALE GENOMIC DNA]</scope>
    <source>
        <strain evidence="1 2">GA33</strain>
    </source>
</reference>
<protein>
    <submittedName>
        <fullName evidence="1">Uncharacterized protein</fullName>
    </submittedName>
</protein>
<organism evidence="1 2">
    <name type="scientific">Natronorubrum tibetense GA33</name>
    <dbReference type="NCBI Taxonomy" id="1114856"/>
    <lineage>
        <taxon>Archaea</taxon>
        <taxon>Methanobacteriati</taxon>
        <taxon>Methanobacteriota</taxon>
        <taxon>Stenosarchaea group</taxon>
        <taxon>Halobacteria</taxon>
        <taxon>Halobacteriales</taxon>
        <taxon>Natrialbaceae</taxon>
        <taxon>Natronorubrum</taxon>
    </lineage>
</organism>
<dbReference type="EMBL" id="AOHW01000045">
    <property type="protein sequence ID" value="ELY37727.1"/>
    <property type="molecule type" value="Genomic_DNA"/>
</dbReference>
<accession>L9VL83</accession>
<evidence type="ECO:0000313" key="1">
    <source>
        <dbReference type="EMBL" id="ELY37727.1"/>
    </source>
</evidence>
<evidence type="ECO:0000313" key="2">
    <source>
        <dbReference type="Proteomes" id="UP000011599"/>
    </source>
</evidence>
<dbReference type="Proteomes" id="UP000011599">
    <property type="component" value="Unassembled WGS sequence"/>
</dbReference>
<comment type="caution">
    <text evidence="1">The sequence shown here is derived from an EMBL/GenBank/DDBJ whole genome shotgun (WGS) entry which is preliminary data.</text>
</comment>
<dbReference type="PATRIC" id="fig|1114856.3.peg.4033"/>
<proteinExistence type="predicted"/>
<name>L9VL83_9EURY</name>
<sequence>MFLSKTVQERRSRVSHATAEYLDFEQEIRFCVDRGAQAFFSSSISICFLPTATCDGSAVGGSLWASE</sequence>
<dbReference type="AlphaFoldDB" id="L9VL83"/>